<organism evidence="9 10">
    <name type="scientific">Chloropicon roscoffensis</name>
    <dbReference type="NCBI Taxonomy" id="1461544"/>
    <lineage>
        <taxon>Eukaryota</taxon>
        <taxon>Viridiplantae</taxon>
        <taxon>Chlorophyta</taxon>
        <taxon>Chloropicophyceae</taxon>
        <taxon>Chloropicales</taxon>
        <taxon>Chloropicaceae</taxon>
        <taxon>Chloropicon</taxon>
    </lineage>
</organism>
<dbReference type="GO" id="GO:0000779">
    <property type="term" value="C:condensed chromosome, centromeric region"/>
    <property type="evidence" value="ECO:0007669"/>
    <property type="project" value="TreeGrafter"/>
</dbReference>
<dbReference type="SUPFAM" id="SSF48371">
    <property type="entry name" value="ARM repeat"/>
    <property type="match status" value="1"/>
</dbReference>
<dbReference type="GO" id="GO:0042393">
    <property type="term" value="F:histone binding"/>
    <property type="evidence" value="ECO:0007669"/>
    <property type="project" value="TreeGrafter"/>
</dbReference>
<protein>
    <submittedName>
        <fullName evidence="9">Subunit D3 of condensin-2 complex</fullName>
    </submittedName>
</protein>
<dbReference type="EMBL" id="CP151504">
    <property type="protein sequence ID" value="WZN61273.1"/>
    <property type="molecule type" value="Genomic_DNA"/>
</dbReference>
<comment type="subcellular location">
    <subcellularLocation>
        <location evidence="1">Nucleus</location>
    </subcellularLocation>
</comment>
<reference evidence="9 10" key="1">
    <citation type="submission" date="2024-03" db="EMBL/GenBank/DDBJ databases">
        <title>Complete genome sequence of the green alga Chloropicon roscoffensis RCC1871.</title>
        <authorList>
            <person name="Lemieux C."/>
            <person name="Pombert J.-F."/>
            <person name="Otis C."/>
            <person name="Turmel M."/>
        </authorList>
    </citation>
    <scope>NUCLEOTIDE SEQUENCE [LARGE SCALE GENOMIC DNA]</scope>
    <source>
        <strain evidence="9 10">RCC1871</strain>
    </source>
</reference>
<dbReference type="InterPro" id="IPR011989">
    <property type="entry name" value="ARM-like"/>
</dbReference>
<keyword evidence="10" id="KW-1185">Reference proteome</keyword>
<evidence type="ECO:0000256" key="2">
    <source>
        <dbReference type="ARBA" id="ARBA00022618"/>
    </source>
</evidence>
<accession>A0AAX4P5R5</accession>
<dbReference type="GO" id="GO:0005634">
    <property type="term" value="C:nucleus"/>
    <property type="evidence" value="ECO:0007669"/>
    <property type="project" value="UniProtKB-SubCell"/>
</dbReference>
<dbReference type="GO" id="GO:0000796">
    <property type="term" value="C:condensin complex"/>
    <property type="evidence" value="ECO:0007669"/>
    <property type="project" value="TreeGrafter"/>
</dbReference>
<evidence type="ECO:0000259" key="8">
    <source>
        <dbReference type="Pfam" id="PF12717"/>
    </source>
</evidence>
<dbReference type="GO" id="GO:0010032">
    <property type="term" value="P:meiotic chromosome condensation"/>
    <property type="evidence" value="ECO:0007669"/>
    <property type="project" value="TreeGrafter"/>
</dbReference>
<evidence type="ECO:0000256" key="5">
    <source>
        <dbReference type="ARBA" id="ARBA00023242"/>
    </source>
</evidence>
<dbReference type="GO" id="GO:0051301">
    <property type="term" value="P:cell division"/>
    <property type="evidence" value="ECO:0007669"/>
    <property type="project" value="UniProtKB-KW"/>
</dbReference>
<dbReference type="PANTHER" id="PTHR14222">
    <property type="entry name" value="CONDENSIN"/>
    <property type="match status" value="1"/>
</dbReference>
<evidence type="ECO:0000256" key="3">
    <source>
        <dbReference type="ARBA" id="ARBA00022776"/>
    </source>
</evidence>
<dbReference type="GO" id="GO:0007076">
    <property type="term" value="P:mitotic chromosome condensation"/>
    <property type="evidence" value="ECO:0007669"/>
    <property type="project" value="InterPro"/>
</dbReference>
<gene>
    <name evidence="9" type="ORF">HKI87_04g28080</name>
</gene>
<dbReference type="InterPro" id="IPR016024">
    <property type="entry name" value="ARM-type_fold"/>
</dbReference>
<dbReference type="PANTHER" id="PTHR14222:SF1">
    <property type="entry name" value="CONDENSIN-2 COMPLEX SUBUNIT D3"/>
    <property type="match status" value="1"/>
</dbReference>
<keyword evidence="4" id="KW-0226">DNA condensation</keyword>
<evidence type="ECO:0000256" key="7">
    <source>
        <dbReference type="SAM" id="MobiDB-lite"/>
    </source>
</evidence>
<feature type="compositionally biased region" description="Low complexity" evidence="7">
    <location>
        <begin position="35"/>
        <end position="49"/>
    </location>
</feature>
<dbReference type="Pfam" id="PF12717">
    <property type="entry name" value="Cnd1"/>
    <property type="match status" value="1"/>
</dbReference>
<dbReference type="AlphaFoldDB" id="A0AAX4P5R5"/>
<keyword evidence="5" id="KW-0539">Nucleus</keyword>
<evidence type="ECO:0000313" key="10">
    <source>
        <dbReference type="Proteomes" id="UP001472866"/>
    </source>
</evidence>
<keyword evidence="3" id="KW-0498">Mitosis</keyword>
<dbReference type="Gene3D" id="1.25.10.10">
    <property type="entry name" value="Leucine-rich Repeat Variant"/>
    <property type="match status" value="2"/>
</dbReference>
<feature type="region of interest" description="Disordered" evidence="7">
    <location>
        <begin position="1101"/>
        <end position="1148"/>
    </location>
</feature>
<dbReference type="InterPro" id="IPR026971">
    <property type="entry name" value="CND1/NCAPD3"/>
</dbReference>
<dbReference type="Proteomes" id="UP001472866">
    <property type="component" value="Chromosome 04"/>
</dbReference>
<sequence length="1221" mass="131501">MATASSGGRSARELEEVVVDFVRKVAVAEEDGEQPEATQTITPTTPTEAECSRSAGAAQRLLSMPGRGVGIWDALAAEGVKPAVVARGLSRALSLGPGGRARLELSRFYAALLALEGSPALGLFDEIAWSCAVASARTHFAADESSKLVLENLTAAVTGRLNLNAFDGTVTTTVETLAPLTREIRCKSVSDDGQIEVEVTALWTESLRALYGLLRGLVVAEGGEARKSGCVALMRSMQPVLALEVSNRKAPNKVKQWLNAKALEFLRDFARPRPGDEEGAAGKSVGALARHCCIKAPSAAEARSHASHSVASLVGSLAGALRSEFMAFLCKLLRHPQVNQRAFALEVCQNLVEGCFGTTGGSPKQLDWEALLSGVLDRAVDKAGSIRVRAINCLSSVVSRAQQGEGEGGRAVREALKGSLGHRTADLAGSRLRDSKPTVRKAALGLLACVLPLVGDLREASVRAISAASRDAFVSVRKQAAASASSIYASFGASDLSCRLWLQVVLPLCLDAETSIQTKCRDSLLREFLGAVSSGTGGAFLALLDREPNFAVLLRRVMGTTKLTHSQLSRAAKVLQEGIKRLRSPREEAGSWVVLSEVVAKYPSLLRAEFARGKLEGLREYMAAPKTFVRVVQTLGSAAARIGENFAREACELLAGELGSFSVPVDAISQCLRTLSRLSAALDPEAADGTSGHLSGIAAKAESFFKESMGRKTLDDLETKLASAIYTMGELSLLRSFAVSEGVVVLVQGMTSDCLLGSDVVIPKAILAHSWTCLGKFCLQDEDLAKRFIPLFFHEIKSTEVSAVRNNIMLILADLCTKYTNLVDVHIGEIAKCFDDPSEMVRRQTLIVLASLLQQDFLKWRGPIFHCFLLSLVDESASVRSLGNFLLSTSLSHKASLLAYNFFVQTLFALNGHNGYANLSMSLESQALVATSIRDLAGSDEGNRQKRCVVYHHLLKRMTPEHKFQIAAKICEDCVGGFVEGKLCFDAQGEILRDSLLVLASREIKAEVSCAREDEEDGRRQALARAKGKLISAMMKKHLVGTIIPLVVELKQIFEKRRSPLLGILMGFACAVLREHREEVEEILVADHTFAREVLYEMQQEGRSRQPLVRPEGELEDPSLGSPILRGNSFSTPTAAPGSRSPLPVGTTSKTPLAAEVLQEEGMATARGVRANSEKKYLDSVARLRRAREEGGEENAASPRQKVAQSNEVRRLSSLFNAAAD</sequence>
<evidence type="ECO:0000313" key="9">
    <source>
        <dbReference type="EMBL" id="WZN61273.1"/>
    </source>
</evidence>
<feature type="region of interest" description="Disordered" evidence="7">
    <location>
        <begin position="29"/>
        <end position="50"/>
    </location>
</feature>
<evidence type="ECO:0000256" key="4">
    <source>
        <dbReference type="ARBA" id="ARBA00023067"/>
    </source>
</evidence>
<name>A0AAX4P5R5_9CHLO</name>
<dbReference type="InterPro" id="IPR032682">
    <property type="entry name" value="Cnd1_C"/>
</dbReference>
<feature type="region of interest" description="Disordered" evidence="7">
    <location>
        <begin position="1185"/>
        <end position="1221"/>
    </location>
</feature>
<keyword evidence="2" id="KW-0132">Cell division</keyword>
<proteinExistence type="predicted"/>
<feature type="domain" description="Condensin complex subunit 1 C-terminal" evidence="8">
    <location>
        <begin position="804"/>
        <end position="972"/>
    </location>
</feature>
<keyword evidence="6" id="KW-0131">Cell cycle</keyword>
<evidence type="ECO:0000256" key="6">
    <source>
        <dbReference type="ARBA" id="ARBA00023306"/>
    </source>
</evidence>
<evidence type="ECO:0000256" key="1">
    <source>
        <dbReference type="ARBA" id="ARBA00004123"/>
    </source>
</evidence>